<reference evidence="2 3" key="1">
    <citation type="submission" date="2024-02" db="EMBL/GenBank/DDBJ databases">
        <title>Herpetosiphon gulosus NBRC 112829.</title>
        <authorList>
            <person name="Ichikawa N."/>
            <person name="Katano-Makiyama Y."/>
            <person name="Hidaka K."/>
        </authorList>
    </citation>
    <scope>NUCLEOTIDE SEQUENCE [LARGE SCALE GENOMIC DNA]</scope>
    <source>
        <strain evidence="2 3">NBRC 112829</strain>
    </source>
</reference>
<dbReference type="EMBL" id="BAABRU010000005">
    <property type="protein sequence ID" value="GAA5527934.1"/>
    <property type="molecule type" value="Genomic_DNA"/>
</dbReference>
<keyword evidence="1" id="KW-1133">Transmembrane helix</keyword>
<comment type="caution">
    <text evidence="2">The sequence shown here is derived from an EMBL/GenBank/DDBJ whole genome shotgun (WGS) entry which is preliminary data.</text>
</comment>
<feature type="transmembrane region" description="Helical" evidence="1">
    <location>
        <begin position="6"/>
        <end position="23"/>
    </location>
</feature>
<organism evidence="2 3">
    <name type="scientific">Herpetosiphon gulosus</name>
    <dbReference type="NCBI Taxonomy" id="1973496"/>
    <lineage>
        <taxon>Bacteria</taxon>
        <taxon>Bacillati</taxon>
        <taxon>Chloroflexota</taxon>
        <taxon>Chloroflexia</taxon>
        <taxon>Herpetosiphonales</taxon>
        <taxon>Herpetosiphonaceae</taxon>
        <taxon>Herpetosiphon</taxon>
    </lineage>
</organism>
<proteinExistence type="predicted"/>
<evidence type="ECO:0008006" key="4">
    <source>
        <dbReference type="Google" id="ProtNLM"/>
    </source>
</evidence>
<accession>A0ABP9WXT9</accession>
<gene>
    <name evidence="2" type="ORF">Hgul01_01727</name>
</gene>
<evidence type="ECO:0000313" key="2">
    <source>
        <dbReference type="EMBL" id="GAA5527934.1"/>
    </source>
</evidence>
<evidence type="ECO:0000256" key="1">
    <source>
        <dbReference type="SAM" id="Phobius"/>
    </source>
</evidence>
<keyword evidence="1" id="KW-0472">Membrane</keyword>
<protein>
    <recommendedName>
        <fullName evidence="4">Twin-arginine translocase TatA/TatE family subunit</fullName>
    </recommendedName>
</protein>
<keyword evidence="3" id="KW-1185">Reference proteome</keyword>
<name>A0ABP9WXT9_9CHLR</name>
<keyword evidence="1" id="KW-0812">Transmembrane</keyword>
<dbReference type="Proteomes" id="UP001428290">
    <property type="component" value="Unassembled WGS sequence"/>
</dbReference>
<sequence>MSRTLGEIVIAIVVLVLCYRLGLELAPMIMDWWRGFRSDTSDDTERNDHEQR</sequence>
<evidence type="ECO:0000313" key="3">
    <source>
        <dbReference type="Proteomes" id="UP001428290"/>
    </source>
</evidence>